<keyword evidence="7" id="KW-1185">Reference proteome</keyword>
<dbReference type="NCBIfam" id="NF009222">
    <property type="entry name" value="PRK12570.1"/>
    <property type="match status" value="1"/>
</dbReference>
<dbReference type="Gene3D" id="1.10.8.1080">
    <property type="match status" value="1"/>
</dbReference>
<feature type="active site" evidence="3">
    <location>
        <position position="127"/>
    </location>
</feature>
<dbReference type="HAMAP" id="MF_00068">
    <property type="entry name" value="MurQ"/>
    <property type="match status" value="1"/>
</dbReference>
<evidence type="ECO:0000256" key="4">
    <source>
        <dbReference type="SAM" id="MobiDB-lite"/>
    </source>
</evidence>
<proteinExistence type="inferred from homology"/>
<comment type="function">
    <text evidence="3">Specifically catalyzes the cleavage of the D-lactyl ether substituent of MurNAc 6-phosphate, producing GlcNAc 6-phosphate and D-lactate.</text>
</comment>
<dbReference type="InterPro" id="IPR005486">
    <property type="entry name" value="Glucokinase_regulatory_CS"/>
</dbReference>
<dbReference type="PANTHER" id="PTHR10088:SF4">
    <property type="entry name" value="GLUCOKINASE REGULATORY PROTEIN"/>
    <property type="match status" value="1"/>
</dbReference>
<dbReference type="EMBL" id="BAABAF010000005">
    <property type="protein sequence ID" value="GAA3763497.1"/>
    <property type="molecule type" value="Genomic_DNA"/>
</dbReference>
<comment type="similarity">
    <text evidence="3">Belongs to the GCKR-like family. MurNAc-6-P etherase subfamily.</text>
</comment>
<keyword evidence="2 3" id="KW-0119">Carbohydrate metabolism</keyword>
<comment type="subunit">
    <text evidence="3">Homodimer.</text>
</comment>
<dbReference type="Proteomes" id="UP001500540">
    <property type="component" value="Unassembled WGS sequence"/>
</dbReference>
<comment type="pathway">
    <text evidence="3">Amino-sugar metabolism; N-acetylmuramate degradation.</text>
</comment>
<dbReference type="SUPFAM" id="SSF53697">
    <property type="entry name" value="SIS domain"/>
    <property type="match status" value="1"/>
</dbReference>
<name>A0ABP7GGK1_9MICO</name>
<reference evidence="7" key="1">
    <citation type="journal article" date="2019" name="Int. J. Syst. Evol. Microbiol.">
        <title>The Global Catalogue of Microorganisms (GCM) 10K type strain sequencing project: providing services to taxonomists for standard genome sequencing and annotation.</title>
        <authorList>
            <consortium name="The Broad Institute Genomics Platform"/>
            <consortium name="The Broad Institute Genome Sequencing Center for Infectious Disease"/>
            <person name="Wu L."/>
            <person name="Ma J."/>
        </authorList>
    </citation>
    <scope>NUCLEOTIDE SEQUENCE [LARGE SCALE GENOMIC DNA]</scope>
    <source>
        <strain evidence="7">JCM 16950</strain>
    </source>
</reference>
<evidence type="ECO:0000256" key="1">
    <source>
        <dbReference type="ARBA" id="ARBA00023239"/>
    </source>
</evidence>
<dbReference type="CDD" id="cd05007">
    <property type="entry name" value="SIS_Etherase"/>
    <property type="match status" value="1"/>
</dbReference>
<dbReference type="InterPro" id="IPR001347">
    <property type="entry name" value="SIS_dom"/>
</dbReference>
<dbReference type="PROSITE" id="PS51464">
    <property type="entry name" value="SIS"/>
    <property type="match status" value="1"/>
</dbReference>
<dbReference type="Gene3D" id="3.40.50.10490">
    <property type="entry name" value="Glucose-6-phosphate isomerase like protein, domain 1"/>
    <property type="match status" value="1"/>
</dbReference>
<evidence type="ECO:0000313" key="7">
    <source>
        <dbReference type="Proteomes" id="UP001500540"/>
    </source>
</evidence>
<dbReference type="NCBIfam" id="NF003915">
    <property type="entry name" value="PRK05441.1"/>
    <property type="match status" value="1"/>
</dbReference>
<dbReference type="InterPro" id="IPR046348">
    <property type="entry name" value="SIS_dom_sf"/>
</dbReference>
<comment type="catalytic activity">
    <reaction evidence="3">
        <text>N-acetyl-D-muramate 6-phosphate + H2O = N-acetyl-D-glucosamine 6-phosphate + (R)-lactate</text>
        <dbReference type="Rhea" id="RHEA:26410"/>
        <dbReference type="ChEBI" id="CHEBI:15377"/>
        <dbReference type="ChEBI" id="CHEBI:16004"/>
        <dbReference type="ChEBI" id="CHEBI:57513"/>
        <dbReference type="ChEBI" id="CHEBI:58722"/>
        <dbReference type="EC" id="4.2.1.126"/>
    </reaction>
</comment>
<dbReference type="RefSeq" id="WP_344782137.1">
    <property type="nucleotide sequence ID" value="NZ_BAABAF010000005.1"/>
</dbReference>
<comment type="caution">
    <text evidence="6">The sequence shown here is derived from an EMBL/GenBank/DDBJ whole genome shotgun (WGS) entry which is preliminary data.</text>
</comment>
<gene>
    <name evidence="3 6" type="primary">murQ</name>
    <name evidence="6" type="ORF">GCM10022240_14820</name>
</gene>
<evidence type="ECO:0000256" key="2">
    <source>
        <dbReference type="ARBA" id="ARBA00023277"/>
    </source>
</evidence>
<sequence>MPEPDEADSMTELLDELSHLTTERSSGMVDLDTLSTAELVHLMNDGDQEVPRAVAASSDQIARAVDGIVARFRRGGRLIYLGAGTAGRIGILDASECPPTFGTDPEMIRGLIAGGPSAIMTAVENAEDDRSQAGVELAELGLRAEDVVVGISASGRTPYVVGGLEFARTRGALLIALAQNAGSVIGRLADVPIEVVVGPEFVAGSTRLKSGTAQKLVVNMLTTLAMVRMGKTYNGVMVDLVATNEKLRARSVRTVMDVAHVDAVTAGATLDAADGSVKEAVVMLLAAVDASHARERLAAAEGHLRVAIERSESRHAQRATDNAAPGDDSAAAEPHADAQDR</sequence>
<evidence type="ECO:0000259" key="5">
    <source>
        <dbReference type="PROSITE" id="PS51464"/>
    </source>
</evidence>
<dbReference type="EC" id="4.2.1.126" evidence="3"/>
<evidence type="ECO:0000313" key="6">
    <source>
        <dbReference type="EMBL" id="GAA3763497.1"/>
    </source>
</evidence>
<feature type="active site" description="Proton donor" evidence="3">
    <location>
        <position position="96"/>
    </location>
</feature>
<feature type="region of interest" description="Disordered" evidence="4">
    <location>
        <begin position="309"/>
        <end position="341"/>
    </location>
</feature>
<evidence type="ECO:0000256" key="3">
    <source>
        <dbReference type="HAMAP-Rule" id="MF_00068"/>
    </source>
</evidence>
<dbReference type="PANTHER" id="PTHR10088">
    <property type="entry name" value="GLUCOKINASE REGULATORY PROTEIN"/>
    <property type="match status" value="1"/>
</dbReference>
<organism evidence="6 7">
    <name type="scientific">Microbacterium kribbense</name>
    <dbReference type="NCBI Taxonomy" id="433645"/>
    <lineage>
        <taxon>Bacteria</taxon>
        <taxon>Bacillati</taxon>
        <taxon>Actinomycetota</taxon>
        <taxon>Actinomycetes</taxon>
        <taxon>Micrococcales</taxon>
        <taxon>Microbacteriaceae</taxon>
        <taxon>Microbacterium</taxon>
    </lineage>
</organism>
<keyword evidence="1 3" id="KW-0456">Lyase</keyword>
<dbReference type="InterPro" id="IPR040190">
    <property type="entry name" value="MURQ/GCKR"/>
</dbReference>
<comment type="miscellaneous">
    <text evidence="3">A lyase-type mechanism (elimination/hydration) is suggested for the cleavage of the lactyl ether bond of MurNAc 6-phosphate, with the formation of an alpha,beta-unsaturated aldehyde intermediate with (E)-stereochemistry, followed by the syn addition of water to give product.</text>
</comment>
<accession>A0ABP7GGK1</accession>
<feature type="domain" description="SIS" evidence="5">
    <location>
        <begin position="68"/>
        <end position="231"/>
    </location>
</feature>
<dbReference type="PROSITE" id="PS01272">
    <property type="entry name" value="GCKR"/>
    <property type="match status" value="1"/>
</dbReference>
<dbReference type="NCBIfam" id="TIGR00274">
    <property type="entry name" value="N-acetylmuramic acid 6-phosphate etherase"/>
    <property type="match status" value="1"/>
</dbReference>
<dbReference type="Pfam" id="PF22645">
    <property type="entry name" value="GKRP_SIS_N"/>
    <property type="match status" value="1"/>
</dbReference>
<dbReference type="InterPro" id="IPR005488">
    <property type="entry name" value="Etherase_MurQ"/>
</dbReference>
<protein>
    <recommendedName>
        <fullName evidence="3">N-acetylmuramic acid 6-phosphate etherase</fullName>
        <shortName evidence="3">MurNAc-6-P etherase</shortName>
        <ecNumber evidence="3">4.2.1.126</ecNumber>
    </recommendedName>
    <alternativeName>
        <fullName evidence="3">N-acetylmuramic acid 6-phosphate hydrolase</fullName>
    </alternativeName>
    <alternativeName>
        <fullName evidence="3">N-acetylmuramic acid 6-phosphate lyase</fullName>
    </alternativeName>
</protein>